<reference evidence="2 3" key="1">
    <citation type="submission" date="2016-12" db="EMBL/GenBank/DDBJ databases">
        <title>Genomic comparison of strains in the 'Actinomyces naeslundii' group.</title>
        <authorList>
            <person name="Mughal S.R."/>
            <person name="Do T."/>
            <person name="Gilbert S.C."/>
            <person name="Witherden E.A."/>
            <person name="Didelot X."/>
            <person name="Beighton D."/>
        </authorList>
    </citation>
    <scope>NUCLEOTIDE SEQUENCE [LARGE SCALE GENOMIC DNA]</scope>
    <source>
        <strain evidence="2 3">P6N</strain>
    </source>
</reference>
<keyword evidence="1" id="KW-0812">Transmembrane</keyword>
<dbReference type="AlphaFoldDB" id="A0A1Q8VKS8"/>
<keyword evidence="1" id="KW-0472">Membrane</keyword>
<dbReference type="RefSeq" id="WP_075418424.1">
    <property type="nucleotide sequence ID" value="NZ_MSKL01000022.1"/>
</dbReference>
<evidence type="ECO:0000256" key="1">
    <source>
        <dbReference type="SAM" id="Phobius"/>
    </source>
</evidence>
<proteinExistence type="predicted"/>
<evidence type="ECO:0000313" key="3">
    <source>
        <dbReference type="Proteomes" id="UP000186394"/>
    </source>
</evidence>
<evidence type="ECO:0000313" key="2">
    <source>
        <dbReference type="EMBL" id="OLO48706.1"/>
    </source>
</evidence>
<sequence length="102" mass="10217">MNDVVLGAVANVHTTLLQAGLAPMDSGPVAPPGVAAKTNTVIGWTKWGCFAVCIFGLIFVAAKLAINNRRGESEDHAKSLGAVMAAAVVCGAAGSLIAALQS</sequence>
<feature type="transmembrane region" description="Helical" evidence="1">
    <location>
        <begin position="78"/>
        <end position="100"/>
    </location>
</feature>
<protein>
    <recommendedName>
        <fullName evidence="4">Conjugal transfer protein TrbC</fullName>
    </recommendedName>
</protein>
<feature type="transmembrane region" description="Helical" evidence="1">
    <location>
        <begin position="44"/>
        <end position="66"/>
    </location>
</feature>
<name>A0A1Q8VKS8_9ACTO</name>
<dbReference type="EMBL" id="MSKL01000022">
    <property type="protein sequence ID" value="OLO48706.1"/>
    <property type="molecule type" value="Genomic_DNA"/>
</dbReference>
<accession>A0A1Q8VKS8</accession>
<dbReference type="OrthoDB" id="4250843at2"/>
<evidence type="ECO:0008006" key="4">
    <source>
        <dbReference type="Google" id="ProtNLM"/>
    </source>
</evidence>
<organism evidence="2 3">
    <name type="scientific">Actinomyces oris</name>
    <dbReference type="NCBI Taxonomy" id="544580"/>
    <lineage>
        <taxon>Bacteria</taxon>
        <taxon>Bacillati</taxon>
        <taxon>Actinomycetota</taxon>
        <taxon>Actinomycetes</taxon>
        <taxon>Actinomycetales</taxon>
        <taxon>Actinomycetaceae</taxon>
        <taxon>Actinomyces</taxon>
    </lineage>
</organism>
<comment type="caution">
    <text evidence="2">The sequence shown here is derived from an EMBL/GenBank/DDBJ whole genome shotgun (WGS) entry which is preliminary data.</text>
</comment>
<dbReference type="Proteomes" id="UP000186394">
    <property type="component" value="Unassembled WGS sequence"/>
</dbReference>
<keyword evidence="1" id="KW-1133">Transmembrane helix</keyword>
<gene>
    <name evidence="2" type="ORF">BKH28_08660</name>
</gene>